<keyword evidence="2" id="KW-0689">Ribosomal protein</keyword>
<evidence type="ECO:0000313" key="5">
    <source>
        <dbReference type="EMBL" id="MEH0639355.1"/>
    </source>
</evidence>
<evidence type="ECO:0000259" key="4">
    <source>
        <dbReference type="PROSITE" id="PS50126"/>
    </source>
</evidence>
<dbReference type="PROSITE" id="PS50126">
    <property type="entry name" value="S1"/>
    <property type="match status" value="2"/>
</dbReference>
<dbReference type="InterPro" id="IPR012340">
    <property type="entry name" value="NA-bd_OB-fold"/>
</dbReference>
<comment type="similarity">
    <text evidence="1">Belongs to the bacterial ribosomal protein bS1 family.</text>
</comment>
<reference evidence="5" key="1">
    <citation type="submission" date="2023-04" db="EMBL/GenBank/DDBJ databases">
        <title>Genomic diversity of scab-causing Streptomyces spp. in the province of Quebec, Canada.</title>
        <authorList>
            <person name="Biessy A."/>
            <person name="Cadieux M."/>
            <person name="Ciotola M."/>
            <person name="Filion M."/>
        </authorList>
    </citation>
    <scope>NUCLEOTIDE SEQUENCE</scope>
    <source>
        <strain evidence="5">B21-115</strain>
    </source>
</reference>
<dbReference type="PANTHER" id="PTHR10724:SF7">
    <property type="entry name" value="SMALL RIBOSOMAL SUBUNIT PROTEIN BS1C"/>
    <property type="match status" value="1"/>
</dbReference>
<evidence type="ECO:0000256" key="2">
    <source>
        <dbReference type="ARBA" id="ARBA00022980"/>
    </source>
</evidence>
<name>A0ABU8B093_9ACTN</name>
<proteinExistence type="inferred from homology"/>
<dbReference type="EMBL" id="JARULZ010000003">
    <property type="protein sequence ID" value="MEH0639355.1"/>
    <property type="molecule type" value="Genomic_DNA"/>
</dbReference>
<accession>A0ABU8B093</accession>
<dbReference type="PANTHER" id="PTHR10724">
    <property type="entry name" value="30S RIBOSOMAL PROTEIN S1"/>
    <property type="match status" value="1"/>
</dbReference>
<sequence length="178" mass="18990">MTYPLPSQALRAFLMTLHPGDVVTGVVAGVENFGVFVDLDGAPEAAAGFIPPPEVSWRWITSCHEAVAPGQRVTAQILSLDTELRGQAVLSLVALQPNPWSLWSDRVGSVVRGRVTKLVSFGIFVGLDAGTAGLVHCSEPPPVGPERAVRIGDEMTVRITEVDVPMRRIRLARAGTGD</sequence>
<dbReference type="SMART" id="SM00316">
    <property type="entry name" value="S1"/>
    <property type="match status" value="2"/>
</dbReference>
<evidence type="ECO:0000256" key="3">
    <source>
        <dbReference type="ARBA" id="ARBA00023274"/>
    </source>
</evidence>
<dbReference type="InterPro" id="IPR003029">
    <property type="entry name" value="S1_domain"/>
</dbReference>
<dbReference type="InterPro" id="IPR050437">
    <property type="entry name" value="Ribos_protein_bS1-like"/>
</dbReference>
<feature type="domain" description="S1 motif" evidence="4">
    <location>
        <begin position="20"/>
        <end position="93"/>
    </location>
</feature>
<gene>
    <name evidence="5" type="ORF">QBA35_40080</name>
</gene>
<dbReference type="Pfam" id="PF00575">
    <property type="entry name" value="S1"/>
    <property type="match status" value="2"/>
</dbReference>
<keyword evidence="3" id="KW-0687">Ribonucleoprotein</keyword>
<comment type="caution">
    <text evidence="5">The sequence shown here is derived from an EMBL/GenBank/DDBJ whole genome shotgun (WGS) entry which is preliminary data.</text>
</comment>
<dbReference type="SUPFAM" id="SSF50249">
    <property type="entry name" value="Nucleic acid-binding proteins"/>
    <property type="match status" value="2"/>
</dbReference>
<feature type="domain" description="S1 motif" evidence="4">
    <location>
        <begin position="108"/>
        <end position="174"/>
    </location>
</feature>
<evidence type="ECO:0000313" key="6">
    <source>
        <dbReference type="Proteomes" id="UP001310290"/>
    </source>
</evidence>
<dbReference type="RefSeq" id="WP_334661851.1">
    <property type="nucleotide sequence ID" value="NZ_JARULZ010000003.1"/>
</dbReference>
<keyword evidence="6" id="KW-1185">Reference proteome</keyword>
<evidence type="ECO:0000256" key="1">
    <source>
        <dbReference type="ARBA" id="ARBA00006767"/>
    </source>
</evidence>
<protein>
    <submittedName>
        <fullName evidence="5">S1 RNA-binding domain-containing protein</fullName>
    </submittedName>
</protein>
<dbReference type="Gene3D" id="2.40.50.140">
    <property type="entry name" value="Nucleic acid-binding proteins"/>
    <property type="match status" value="2"/>
</dbReference>
<organism evidence="5 6">
    <name type="scientific">Streptomyces bottropensis</name>
    <dbReference type="NCBI Taxonomy" id="42235"/>
    <lineage>
        <taxon>Bacteria</taxon>
        <taxon>Bacillati</taxon>
        <taxon>Actinomycetota</taxon>
        <taxon>Actinomycetes</taxon>
        <taxon>Kitasatosporales</taxon>
        <taxon>Streptomycetaceae</taxon>
        <taxon>Streptomyces</taxon>
    </lineage>
</organism>
<dbReference type="Proteomes" id="UP001310290">
    <property type="component" value="Unassembled WGS sequence"/>
</dbReference>